<evidence type="ECO:0000256" key="1">
    <source>
        <dbReference type="SAM" id="MobiDB-lite"/>
    </source>
</evidence>
<feature type="region of interest" description="Disordered" evidence="1">
    <location>
        <begin position="121"/>
        <end position="159"/>
    </location>
</feature>
<proteinExistence type="predicted"/>
<evidence type="ECO:0000313" key="2">
    <source>
        <dbReference type="EMBL" id="KAK7407379.1"/>
    </source>
</evidence>
<comment type="caution">
    <text evidence="2">The sequence shown here is derived from an EMBL/GenBank/DDBJ whole genome shotgun (WGS) entry which is preliminary data.</text>
</comment>
<evidence type="ECO:0000313" key="3">
    <source>
        <dbReference type="Proteomes" id="UP001386955"/>
    </source>
</evidence>
<gene>
    <name evidence="2" type="ORF">VNO78_09250</name>
</gene>
<keyword evidence="3" id="KW-1185">Reference proteome</keyword>
<dbReference type="AlphaFoldDB" id="A0AAN9XTX9"/>
<dbReference type="EMBL" id="JAYMYS010000002">
    <property type="protein sequence ID" value="KAK7407379.1"/>
    <property type="molecule type" value="Genomic_DNA"/>
</dbReference>
<organism evidence="2 3">
    <name type="scientific">Psophocarpus tetragonolobus</name>
    <name type="common">Winged bean</name>
    <name type="synonym">Dolichos tetragonolobus</name>
    <dbReference type="NCBI Taxonomy" id="3891"/>
    <lineage>
        <taxon>Eukaryota</taxon>
        <taxon>Viridiplantae</taxon>
        <taxon>Streptophyta</taxon>
        <taxon>Embryophyta</taxon>
        <taxon>Tracheophyta</taxon>
        <taxon>Spermatophyta</taxon>
        <taxon>Magnoliopsida</taxon>
        <taxon>eudicotyledons</taxon>
        <taxon>Gunneridae</taxon>
        <taxon>Pentapetalae</taxon>
        <taxon>rosids</taxon>
        <taxon>fabids</taxon>
        <taxon>Fabales</taxon>
        <taxon>Fabaceae</taxon>
        <taxon>Papilionoideae</taxon>
        <taxon>50 kb inversion clade</taxon>
        <taxon>NPAAA clade</taxon>
        <taxon>indigoferoid/millettioid clade</taxon>
        <taxon>Phaseoleae</taxon>
        <taxon>Psophocarpus</taxon>
    </lineage>
</organism>
<protein>
    <submittedName>
        <fullName evidence="2">Uncharacterized protein</fullName>
    </submittedName>
</protein>
<feature type="compositionally biased region" description="Polar residues" evidence="1">
    <location>
        <begin position="121"/>
        <end position="140"/>
    </location>
</feature>
<name>A0AAN9XTX9_PSOTE</name>
<reference evidence="2 3" key="1">
    <citation type="submission" date="2024-01" db="EMBL/GenBank/DDBJ databases">
        <title>The genomes of 5 underutilized Papilionoideae crops provide insights into root nodulation and disease resistanc.</title>
        <authorList>
            <person name="Jiang F."/>
        </authorList>
    </citation>
    <scope>NUCLEOTIDE SEQUENCE [LARGE SCALE GENOMIC DNA]</scope>
    <source>
        <strain evidence="2">DUOXIRENSHENG_FW03</strain>
        <tissue evidence="2">Leaves</tissue>
    </source>
</reference>
<feature type="compositionally biased region" description="Polar residues" evidence="1">
    <location>
        <begin position="150"/>
        <end position="159"/>
    </location>
</feature>
<accession>A0AAN9XTX9</accession>
<dbReference type="Proteomes" id="UP001386955">
    <property type="component" value="Unassembled WGS sequence"/>
</dbReference>
<sequence length="159" mass="18527">MGDLRRENWNGWDQSENPKEISNSNFNFLIRSNDYVLEESLKKVRNRRRESNLFKHGWEVESTVNKHMGLSPMVEKEEHGQGLLGQQENCALVHMQFYEELHFLVELTKQHLGILEQGTQPLESTSEGHSSTEDNLASRSEFQHSHLEKPTQTCLIHEL</sequence>